<name>A0A1S3GZQ2_LINAN</name>
<dbReference type="GO" id="GO:0016491">
    <property type="term" value="F:oxidoreductase activity"/>
    <property type="evidence" value="ECO:0007669"/>
    <property type="project" value="UniProtKB-KW"/>
</dbReference>
<dbReference type="Pfam" id="PF00106">
    <property type="entry name" value="adh_short"/>
    <property type="match status" value="1"/>
</dbReference>
<dbReference type="PROSITE" id="PS00061">
    <property type="entry name" value="ADH_SHORT"/>
    <property type="match status" value="1"/>
</dbReference>
<sequence>MENLTPLAGQVAIVTGATRGIGRGIALQLGEAGATVYITGRTLKSNGNSKLSLEGTAEEIESRGGKGIPVQCDHSKDEEIKALFDRVRAEQHGRLDILVNNAYSAVERVLGNINQPFWEQEPEIWDDVNNVGLRNHYVCSVYAARLMIPRKRGVIVNISSMGGLNYLFNVAYGVGKAAVDRLAADTAHDLKKYNIASVSLWPASGPVQTELAIDMLDDSKIHVEGVPADMLKHVWCESESTEYSGKCIVALATDPNIMQMTGKVLLTAELGTKYGFKDINGKCPPNMRSISTLLRMGGYIKLASWIPSWLKIPMFIWSAPAYKF</sequence>
<evidence type="ECO:0000256" key="2">
    <source>
        <dbReference type="RuleBase" id="RU000363"/>
    </source>
</evidence>
<protein>
    <submittedName>
        <fullName evidence="4">Dehydrogenase/reductase SDR family member 1</fullName>
    </submittedName>
</protein>
<dbReference type="InterPro" id="IPR036291">
    <property type="entry name" value="NAD(P)-bd_dom_sf"/>
</dbReference>
<keyword evidence="1" id="KW-0560">Oxidoreductase</keyword>
<dbReference type="InterPro" id="IPR002347">
    <property type="entry name" value="SDR_fam"/>
</dbReference>
<dbReference type="InterPro" id="IPR020904">
    <property type="entry name" value="Sc_DH/Rdtase_CS"/>
</dbReference>
<dbReference type="CDD" id="cd09763">
    <property type="entry name" value="DHRS1-like_SDR_c"/>
    <property type="match status" value="1"/>
</dbReference>
<dbReference type="PRINTS" id="PR00081">
    <property type="entry name" value="GDHRDH"/>
</dbReference>
<keyword evidence="3" id="KW-1185">Reference proteome</keyword>
<reference evidence="4" key="1">
    <citation type="submission" date="2025-08" db="UniProtKB">
        <authorList>
            <consortium name="RefSeq"/>
        </authorList>
    </citation>
    <scope>IDENTIFICATION</scope>
    <source>
        <tissue evidence="4">Gonads</tissue>
    </source>
</reference>
<organism evidence="3 4">
    <name type="scientific">Lingula anatina</name>
    <name type="common">Brachiopod</name>
    <name type="synonym">Lingula unguis</name>
    <dbReference type="NCBI Taxonomy" id="7574"/>
    <lineage>
        <taxon>Eukaryota</taxon>
        <taxon>Metazoa</taxon>
        <taxon>Spiralia</taxon>
        <taxon>Lophotrochozoa</taxon>
        <taxon>Brachiopoda</taxon>
        <taxon>Linguliformea</taxon>
        <taxon>Lingulata</taxon>
        <taxon>Lingulida</taxon>
        <taxon>Linguloidea</taxon>
        <taxon>Lingulidae</taxon>
        <taxon>Lingula</taxon>
    </lineage>
</organism>
<comment type="similarity">
    <text evidence="2">Belongs to the short-chain dehydrogenases/reductases (SDR) family.</text>
</comment>
<evidence type="ECO:0000256" key="1">
    <source>
        <dbReference type="ARBA" id="ARBA00023002"/>
    </source>
</evidence>
<dbReference type="RefSeq" id="XP_013379355.1">
    <property type="nucleotide sequence ID" value="XM_013523901.1"/>
</dbReference>
<dbReference type="GeneID" id="106150885"/>
<accession>A0A1S3GZQ2</accession>
<evidence type="ECO:0000313" key="3">
    <source>
        <dbReference type="Proteomes" id="UP000085678"/>
    </source>
</evidence>
<dbReference type="PANTHER" id="PTHR44147:SF2">
    <property type="entry name" value="DEHYDROGENASE_REDUCTASE SDR FAMILY MEMBER 1"/>
    <property type="match status" value="1"/>
</dbReference>
<dbReference type="PRINTS" id="PR00080">
    <property type="entry name" value="SDRFAMILY"/>
</dbReference>
<dbReference type="STRING" id="7574.A0A1S3GZQ2"/>
<dbReference type="AlphaFoldDB" id="A0A1S3GZQ2"/>
<evidence type="ECO:0000313" key="4">
    <source>
        <dbReference type="RefSeq" id="XP_013379355.1"/>
    </source>
</evidence>
<dbReference type="InParanoid" id="A0A1S3GZQ2"/>
<dbReference type="Gene3D" id="3.40.50.720">
    <property type="entry name" value="NAD(P)-binding Rossmann-like Domain"/>
    <property type="match status" value="1"/>
</dbReference>
<proteinExistence type="inferred from homology"/>
<dbReference type="OrthoDB" id="1933717at2759"/>
<dbReference type="KEGG" id="lak:106150885"/>
<dbReference type="Proteomes" id="UP000085678">
    <property type="component" value="Unplaced"/>
</dbReference>
<dbReference type="PANTHER" id="PTHR44147">
    <property type="entry name" value="DEHYDROGENASE/REDUCTASE SDR FAMILY MEMBER 1"/>
    <property type="match status" value="1"/>
</dbReference>
<dbReference type="SUPFAM" id="SSF51735">
    <property type="entry name" value="NAD(P)-binding Rossmann-fold domains"/>
    <property type="match status" value="1"/>
</dbReference>
<gene>
    <name evidence="4" type="primary">LOC106150885</name>
</gene>